<dbReference type="Pfam" id="PF12937">
    <property type="entry name" value="F-box-like"/>
    <property type="match status" value="1"/>
</dbReference>
<reference evidence="3" key="2">
    <citation type="submission" date="2013-12" db="EMBL/GenBank/DDBJ databases">
        <authorList>
            <person name="Yu Y."/>
            <person name="Lee S."/>
            <person name="de Baynast K."/>
            <person name="Wissotski M."/>
            <person name="Liu L."/>
            <person name="Talag J."/>
            <person name="Goicoechea J."/>
            <person name="Angelova A."/>
            <person name="Jetty R."/>
            <person name="Kudrna D."/>
            <person name="Golser W."/>
            <person name="Rivera L."/>
            <person name="Zhang J."/>
            <person name="Wing R."/>
        </authorList>
    </citation>
    <scope>NUCLEOTIDE SEQUENCE</scope>
</reference>
<dbReference type="AlphaFoldDB" id="A0A0D9VUH1"/>
<accession>A0A0D9VUH1</accession>
<keyword evidence="3" id="KW-1185">Reference proteome</keyword>
<dbReference type="Gramene" id="LPERR03G16410.1">
    <property type="protein sequence ID" value="LPERR03G16410.1"/>
    <property type="gene ID" value="LPERR03G16410"/>
</dbReference>
<proteinExistence type="predicted"/>
<dbReference type="InterPro" id="IPR036047">
    <property type="entry name" value="F-box-like_dom_sf"/>
</dbReference>
<dbReference type="InterPro" id="IPR001810">
    <property type="entry name" value="F-box_dom"/>
</dbReference>
<feature type="domain" description="F-box" evidence="1">
    <location>
        <begin position="14"/>
        <end position="61"/>
    </location>
</feature>
<dbReference type="PROSITE" id="PS50181">
    <property type="entry name" value="FBOX"/>
    <property type="match status" value="1"/>
</dbReference>
<evidence type="ECO:0000313" key="3">
    <source>
        <dbReference type="Proteomes" id="UP000032180"/>
    </source>
</evidence>
<reference evidence="2 3" key="1">
    <citation type="submission" date="2012-08" db="EMBL/GenBank/DDBJ databases">
        <title>Oryza genome evolution.</title>
        <authorList>
            <person name="Wing R.A."/>
        </authorList>
    </citation>
    <scope>NUCLEOTIDE SEQUENCE</scope>
</reference>
<dbReference type="Proteomes" id="UP000032180">
    <property type="component" value="Chromosome 3"/>
</dbReference>
<sequence length="451" mass="49726">MVSAAERRRRRKRKTTASDLPDDVVVEIVSRLPPRSIITGWRAVSKSWRRVTASPAFYNTITPRARPLPVAAKVTVQNTTVVCLELFGSHPINAAADNDDDAPPPYPRALWLGGAVPRNNIGHVSTLVLGSWDGVLCLDMSTYPSWKTGWKSVYVLWNPLTNACATVAAPPVVGAGGGGGNFVGAYAHPETGRFHLLHATGRIVGELLMSPAAFLVHTVGGNNDAAWRVAPARPPDEIVMPIHNAARPVALHGKLHWVVQSGGRRDIKLLAFDTVREDFRLMEAPEQMGTSKIETTRVAVPPSPAGKLCTIAMVAGDANSALEMEVWVLDDYGDDRRSWRLMARTQVPWGWYFSMDAQVGVARHGADGEEDVVFVHTNGRVDEYSLRRGSWQANKVGRWFVDFAHENRELVLRHEHSMLPLPLEVSFGAASRVLPRSRSRYEWGKPCYCLV</sequence>
<dbReference type="CDD" id="cd22157">
    <property type="entry name" value="F-box_AtFBW1-like"/>
    <property type="match status" value="1"/>
</dbReference>
<reference evidence="2" key="3">
    <citation type="submission" date="2015-04" db="UniProtKB">
        <authorList>
            <consortium name="EnsemblPlants"/>
        </authorList>
    </citation>
    <scope>IDENTIFICATION</scope>
</reference>
<dbReference type="EnsemblPlants" id="LPERR03G16410.1">
    <property type="protein sequence ID" value="LPERR03G16410.1"/>
    <property type="gene ID" value="LPERR03G16410"/>
</dbReference>
<evidence type="ECO:0000313" key="2">
    <source>
        <dbReference type="EnsemblPlants" id="LPERR03G16410.1"/>
    </source>
</evidence>
<evidence type="ECO:0000259" key="1">
    <source>
        <dbReference type="PROSITE" id="PS50181"/>
    </source>
</evidence>
<dbReference type="NCBIfam" id="TIGR01640">
    <property type="entry name" value="F_box_assoc_1"/>
    <property type="match status" value="1"/>
</dbReference>
<dbReference type="SUPFAM" id="SSF81383">
    <property type="entry name" value="F-box domain"/>
    <property type="match status" value="1"/>
</dbReference>
<dbReference type="HOGENOM" id="CLU_038874_2_0_1"/>
<dbReference type="InterPro" id="IPR017451">
    <property type="entry name" value="F-box-assoc_interact_dom"/>
</dbReference>
<dbReference type="PANTHER" id="PTHR31672">
    <property type="entry name" value="BNACNNG10540D PROTEIN"/>
    <property type="match status" value="1"/>
</dbReference>
<dbReference type="Pfam" id="PF07734">
    <property type="entry name" value="FBA_1"/>
    <property type="match status" value="1"/>
</dbReference>
<dbReference type="SMART" id="SM00256">
    <property type="entry name" value="FBOX"/>
    <property type="match status" value="1"/>
</dbReference>
<dbReference type="Gene3D" id="1.20.1280.50">
    <property type="match status" value="1"/>
</dbReference>
<dbReference type="InterPro" id="IPR006527">
    <property type="entry name" value="F-box-assoc_dom_typ1"/>
</dbReference>
<dbReference type="eggNOG" id="ENOG502SX3H">
    <property type="taxonomic scope" value="Eukaryota"/>
</dbReference>
<dbReference type="InterPro" id="IPR050796">
    <property type="entry name" value="SCF_F-box_component"/>
</dbReference>
<organism evidence="2 3">
    <name type="scientific">Leersia perrieri</name>
    <dbReference type="NCBI Taxonomy" id="77586"/>
    <lineage>
        <taxon>Eukaryota</taxon>
        <taxon>Viridiplantae</taxon>
        <taxon>Streptophyta</taxon>
        <taxon>Embryophyta</taxon>
        <taxon>Tracheophyta</taxon>
        <taxon>Spermatophyta</taxon>
        <taxon>Magnoliopsida</taxon>
        <taxon>Liliopsida</taxon>
        <taxon>Poales</taxon>
        <taxon>Poaceae</taxon>
        <taxon>BOP clade</taxon>
        <taxon>Oryzoideae</taxon>
        <taxon>Oryzeae</taxon>
        <taxon>Oryzinae</taxon>
        <taxon>Leersia</taxon>
    </lineage>
</organism>
<protein>
    <recommendedName>
        <fullName evidence="1">F-box domain-containing protein</fullName>
    </recommendedName>
</protein>
<dbReference type="PANTHER" id="PTHR31672:SF2">
    <property type="entry name" value="F-BOX DOMAIN-CONTAINING PROTEIN"/>
    <property type="match status" value="1"/>
</dbReference>
<name>A0A0D9VUH1_9ORYZ</name>